<gene>
    <name evidence="1" type="ORF">KDAU_00290</name>
</gene>
<sequence>MENGENEHGDVVLCAPAFPREVLPDEMVRGRRAVPEALCQGSLMAGIRLPFGDHTAPMSTC</sequence>
<evidence type="ECO:0000313" key="1">
    <source>
        <dbReference type="EMBL" id="GCE02700.1"/>
    </source>
</evidence>
<keyword evidence="2" id="KW-1185">Reference proteome</keyword>
<reference evidence="2" key="1">
    <citation type="submission" date="2018-12" db="EMBL/GenBank/DDBJ databases">
        <title>Tengunoibacter tsumagoiensis gen. nov., sp. nov., Dictyobacter kobayashii sp. nov., D. alpinus sp. nov., and D. joshuensis sp. nov. and description of Dictyobacteraceae fam. nov. within the order Ktedonobacterales isolated from Tengu-no-mugimeshi.</title>
        <authorList>
            <person name="Wang C.M."/>
            <person name="Zheng Y."/>
            <person name="Sakai Y."/>
            <person name="Toyoda A."/>
            <person name="Minakuchi Y."/>
            <person name="Abe K."/>
            <person name="Yokota A."/>
            <person name="Yabe S."/>
        </authorList>
    </citation>
    <scope>NUCLEOTIDE SEQUENCE [LARGE SCALE GENOMIC DNA]</scope>
    <source>
        <strain evidence="2">S-27</strain>
    </source>
</reference>
<dbReference type="EMBL" id="BIFQ01000001">
    <property type="protein sequence ID" value="GCE02700.1"/>
    <property type="molecule type" value="Genomic_DNA"/>
</dbReference>
<evidence type="ECO:0000313" key="2">
    <source>
        <dbReference type="Proteomes" id="UP000287224"/>
    </source>
</evidence>
<accession>A0A401Z753</accession>
<dbReference type="AlphaFoldDB" id="A0A401Z753"/>
<dbReference type="Proteomes" id="UP000287224">
    <property type="component" value="Unassembled WGS sequence"/>
</dbReference>
<organism evidence="1 2">
    <name type="scientific">Dictyobacter aurantiacus</name>
    <dbReference type="NCBI Taxonomy" id="1936993"/>
    <lineage>
        <taxon>Bacteria</taxon>
        <taxon>Bacillati</taxon>
        <taxon>Chloroflexota</taxon>
        <taxon>Ktedonobacteria</taxon>
        <taxon>Ktedonobacterales</taxon>
        <taxon>Dictyobacteraceae</taxon>
        <taxon>Dictyobacter</taxon>
    </lineage>
</organism>
<name>A0A401Z753_9CHLR</name>
<protein>
    <submittedName>
        <fullName evidence="1">Uncharacterized protein</fullName>
    </submittedName>
</protein>
<proteinExistence type="predicted"/>
<comment type="caution">
    <text evidence="1">The sequence shown here is derived from an EMBL/GenBank/DDBJ whole genome shotgun (WGS) entry which is preliminary data.</text>
</comment>